<gene>
    <name evidence="3" type="ORF">Tco_0705215</name>
</gene>
<reference evidence="3" key="2">
    <citation type="submission" date="2022-01" db="EMBL/GenBank/DDBJ databases">
        <authorList>
            <person name="Yamashiro T."/>
            <person name="Shiraishi A."/>
            <person name="Satake H."/>
            <person name="Nakayama K."/>
        </authorList>
    </citation>
    <scope>NUCLEOTIDE SEQUENCE</scope>
</reference>
<evidence type="ECO:0000256" key="1">
    <source>
        <dbReference type="SAM" id="Coils"/>
    </source>
</evidence>
<sequence>MVGEDAKNPPPPPPVVTPTQQAPHTMSTIKLSILKKGEYDIWAMKMEHYLAHTDDLIWEVIQRGNGHIWDAIKSRFGGNDESKKMQKYILKQQFECFSVSNSEGLHKGYDRFQSLLSQLEIHGADPRVDSLCFDDMYNNLRVFESNVKGSTRSKALLDHLLIIKKKDNGKETWKAEEPKSLVTLDGQGVDIDWSCKRKRKRTLLYGLQQFSSSCSKEYEESYAKLKNYMMNKENNLEKIRFIKIDLDDKTDVLTYHKKLLAEAVKEKEELKTRLEKWQNSSKGLNKLLYSHMSVKDKIGLGFREQVKENDLYDETLMSVFDSHSSDIKDAHVYDRFAKDKRMHAVPPPMTGNYILINPYTILRIRIRVNHIPSGPDREIDDSMFTYGPKQSNTSESDAKTSDFDSCVSNSSVETLESVPKPVVIKPKVVSQPKVWSDAPIIEEYESDNEDEYVVKHSKEQEQPSFAFVNTVKHVKYSNAHQIIQASNSLEKNMLKSVNIKVGEFI</sequence>
<organism evidence="3 4">
    <name type="scientific">Tanacetum coccineum</name>
    <dbReference type="NCBI Taxonomy" id="301880"/>
    <lineage>
        <taxon>Eukaryota</taxon>
        <taxon>Viridiplantae</taxon>
        <taxon>Streptophyta</taxon>
        <taxon>Embryophyta</taxon>
        <taxon>Tracheophyta</taxon>
        <taxon>Spermatophyta</taxon>
        <taxon>Magnoliopsida</taxon>
        <taxon>eudicotyledons</taxon>
        <taxon>Gunneridae</taxon>
        <taxon>Pentapetalae</taxon>
        <taxon>asterids</taxon>
        <taxon>campanulids</taxon>
        <taxon>Asterales</taxon>
        <taxon>Asteraceae</taxon>
        <taxon>Asteroideae</taxon>
        <taxon>Anthemideae</taxon>
        <taxon>Anthemidinae</taxon>
        <taxon>Tanacetum</taxon>
    </lineage>
</organism>
<dbReference type="Proteomes" id="UP001151760">
    <property type="component" value="Unassembled WGS sequence"/>
</dbReference>
<feature type="coiled-coil region" evidence="1">
    <location>
        <begin position="260"/>
        <end position="287"/>
    </location>
</feature>
<evidence type="ECO:0000313" key="4">
    <source>
        <dbReference type="Proteomes" id="UP001151760"/>
    </source>
</evidence>
<keyword evidence="1" id="KW-0175">Coiled coil</keyword>
<accession>A0ABQ4Y412</accession>
<evidence type="ECO:0000256" key="2">
    <source>
        <dbReference type="SAM" id="MobiDB-lite"/>
    </source>
</evidence>
<reference evidence="3" key="1">
    <citation type="journal article" date="2022" name="Int. J. Mol. Sci.">
        <title>Draft Genome of Tanacetum Coccineum: Genomic Comparison of Closely Related Tanacetum-Family Plants.</title>
        <authorList>
            <person name="Yamashiro T."/>
            <person name="Shiraishi A."/>
            <person name="Nakayama K."/>
            <person name="Satake H."/>
        </authorList>
    </citation>
    <scope>NUCLEOTIDE SEQUENCE</scope>
</reference>
<dbReference type="EMBL" id="BQNB010010075">
    <property type="protein sequence ID" value="GJS72374.1"/>
    <property type="molecule type" value="Genomic_DNA"/>
</dbReference>
<keyword evidence="4" id="KW-1185">Reference proteome</keyword>
<evidence type="ECO:0000313" key="3">
    <source>
        <dbReference type="EMBL" id="GJS72374.1"/>
    </source>
</evidence>
<proteinExistence type="predicted"/>
<feature type="non-terminal residue" evidence="3">
    <location>
        <position position="505"/>
    </location>
</feature>
<feature type="region of interest" description="Disordered" evidence="2">
    <location>
        <begin position="1"/>
        <end position="23"/>
    </location>
</feature>
<name>A0ABQ4Y412_9ASTR</name>
<comment type="caution">
    <text evidence="3">The sequence shown here is derived from an EMBL/GenBank/DDBJ whole genome shotgun (WGS) entry which is preliminary data.</text>
</comment>
<protein>
    <submittedName>
        <fullName evidence="3">Uncharacterized protein</fullName>
    </submittedName>
</protein>